<evidence type="ECO:0000313" key="3">
    <source>
        <dbReference type="Proteomes" id="UP000018735"/>
    </source>
</evidence>
<dbReference type="EMBL" id="CP006916">
    <property type="protein sequence ID" value="AHB99708.1"/>
    <property type="molecule type" value="Genomic_DNA"/>
</dbReference>
<protein>
    <recommendedName>
        <fullName evidence="4">Transmembrane protein</fullName>
    </recommendedName>
</protein>
<sequence>MRSNWNPSQIIDEINNSIKNKKQPMILILVGFIIGMIVFGIGIYLSLSNPNSNNANRSLETNDMNTKAENSTQSTASRLFLIAFIIIFGFVMIGFFIHIKERNNFQDLAYKTNLFLKKHNYFFKITKYQIKQLIIAKALIKEIQESSINQDVK</sequence>
<dbReference type="HOGENOM" id="CLU_1711204_0_0_14"/>
<dbReference type="RefSeq" id="WP_011884554.1">
    <property type="nucleotide sequence ID" value="NC_023030.2"/>
</dbReference>
<evidence type="ECO:0008006" key="4">
    <source>
        <dbReference type="Google" id="ProtNLM"/>
    </source>
</evidence>
<accession>A0A0F6CKT6</accession>
<feature type="transmembrane region" description="Helical" evidence="1">
    <location>
        <begin position="26"/>
        <end position="47"/>
    </location>
</feature>
<dbReference type="AlphaFoldDB" id="A0A0F6CKT6"/>
<organism evidence="2 3">
    <name type="scientific">Mycoplasmoides gallisepticum S6</name>
    <dbReference type="NCBI Taxonomy" id="1006581"/>
    <lineage>
        <taxon>Bacteria</taxon>
        <taxon>Bacillati</taxon>
        <taxon>Mycoplasmatota</taxon>
        <taxon>Mycoplasmoidales</taxon>
        <taxon>Mycoplasmoidaceae</taxon>
        <taxon>Mycoplasmoides</taxon>
    </lineage>
</organism>
<dbReference type="Proteomes" id="UP000018735">
    <property type="component" value="Chromosome"/>
</dbReference>
<dbReference type="KEGG" id="mgz:GCW_02515"/>
<keyword evidence="1" id="KW-0472">Membrane</keyword>
<evidence type="ECO:0000256" key="1">
    <source>
        <dbReference type="SAM" id="Phobius"/>
    </source>
</evidence>
<proteinExistence type="predicted"/>
<name>A0A0F6CKT6_MYCGL</name>
<feature type="transmembrane region" description="Helical" evidence="1">
    <location>
        <begin position="79"/>
        <end position="99"/>
    </location>
</feature>
<reference evidence="2 3" key="1">
    <citation type="journal article" date="2011" name="PLoS ONE">
        <title>Core proteome of the minimal cell: comparative proteomics of three mollicute species.</title>
        <authorList>
            <person name="Fisunov G.Y."/>
            <person name="Alexeev D.G."/>
            <person name="Bazaleev N.A."/>
            <person name="Ladygina V.G."/>
            <person name="Galyamina M.A."/>
            <person name="Kondratov I.G."/>
            <person name="Zhukova N.A."/>
            <person name="Serebryakova M.V."/>
            <person name="Demina I.A."/>
            <person name="Govorun V.M."/>
        </authorList>
    </citation>
    <scope>NUCLEOTIDE SEQUENCE [LARGE SCALE GENOMIC DNA]</scope>
    <source>
        <strain evidence="2 3">S6</strain>
    </source>
</reference>
<evidence type="ECO:0000313" key="2">
    <source>
        <dbReference type="EMBL" id="AHB99708.1"/>
    </source>
</evidence>
<gene>
    <name evidence="2" type="ORF">GCW_02515</name>
</gene>
<keyword evidence="1" id="KW-1133">Transmembrane helix</keyword>
<keyword evidence="1" id="KW-0812">Transmembrane</keyword>